<feature type="active site" evidence="4">
    <location>
        <position position="155"/>
    </location>
</feature>
<dbReference type="PIRSF" id="PIRSF000103">
    <property type="entry name" value="HIBADH"/>
    <property type="match status" value="1"/>
</dbReference>
<protein>
    <submittedName>
        <fullName evidence="7">6-phosphogluconate dehydrogenase</fullName>
    </submittedName>
</protein>
<dbReference type="Pfam" id="PF03446">
    <property type="entry name" value="NAD_binding_2"/>
    <property type="match status" value="1"/>
</dbReference>
<feature type="domain" description="3-hydroxyisobutyrate dehydrogenase-like NAD-binding" evidence="6">
    <location>
        <begin position="149"/>
        <end position="243"/>
    </location>
</feature>
<evidence type="ECO:0000313" key="8">
    <source>
        <dbReference type="Proteomes" id="UP000464624"/>
    </source>
</evidence>
<dbReference type="SUPFAM" id="SSF51735">
    <property type="entry name" value="NAD(P)-binding Rossmann-fold domains"/>
    <property type="match status" value="1"/>
</dbReference>
<accession>A0AAD1GY23</accession>
<evidence type="ECO:0000256" key="3">
    <source>
        <dbReference type="ARBA" id="ARBA00023027"/>
    </source>
</evidence>
<dbReference type="PANTHER" id="PTHR43060:SF15">
    <property type="entry name" value="3-HYDROXYISOBUTYRATE DEHYDROGENASE-LIKE 1, MITOCHONDRIAL-RELATED"/>
    <property type="match status" value="1"/>
</dbReference>
<dbReference type="Pfam" id="PF14833">
    <property type="entry name" value="NAD_binding_11"/>
    <property type="match status" value="1"/>
</dbReference>
<name>A0AAD1GY23_MYCXE</name>
<dbReference type="AlphaFoldDB" id="A0AAD1GY23"/>
<evidence type="ECO:0000259" key="5">
    <source>
        <dbReference type="Pfam" id="PF03446"/>
    </source>
</evidence>
<evidence type="ECO:0000256" key="1">
    <source>
        <dbReference type="ARBA" id="ARBA00009080"/>
    </source>
</evidence>
<reference evidence="7 8" key="1">
    <citation type="submission" date="2019-12" db="EMBL/GenBank/DDBJ databases">
        <title>Complete genome sequence of Mycolicibacterium xenopi str. JCM15661T.</title>
        <authorList>
            <person name="Yoshida M."/>
            <person name="Fukano H."/>
            <person name="Asakura T."/>
            <person name="Hoshino Y."/>
        </authorList>
    </citation>
    <scope>NUCLEOTIDE SEQUENCE [LARGE SCALE GENOMIC DNA]</scope>
    <source>
        <strain evidence="7 8">JCM 15661T</strain>
    </source>
</reference>
<dbReference type="GO" id="GO:0050661">
    <property type="term" value="F:NADP binding"/>
    <property type="evidence" value="ECO:0007669"/>
    <property type="project" value="InterPro"/>
</dbReference>
<dbReference type="GO" id="GO:0051287">
    <property type="term" value="F:NAD binding"/>
    <property type="evidence" value="ECO:0007669"/>
    <property type="project" value="InterPro"/>
</dbReference>
<dbReference type="InterPro" id="IPR006115">
    <property type="entry name" value="6PGDH_NADP-bd"/>
</dbReference>
<proteinExistence type="inferred from homology"/>
<dbReference type="Proteomes" id="UP000464624">
    <property type="component" value="Chromosome"/>
</dbReference>
<keyword evidence="3" id="KW-0520">NAD</keyword>
<dbReference type="GO" id="GO:0016491">
    <property type="term" value="F:oxidoreductase activity"/>
    <property type="evidence" value="ECO:0007669"/>
    <property type="project" value="UniProtKB-KW"/>
</dbReference>
<evidence type="ECO:0000256" key="2">
    <source>
        <dbReference type="ARBA" id="ARBA00023002"/>
    </source>
</evidence>
<dbReference type="InterPro" id="IPR008927">
    <property type="entry name" value="6-PGluconate_DH-like_C_sf"/>
</dbReference>
<dbReference type="InterPro" id="IPR029154">
    <property type="entry name" value="HIBADH-like_NADP-bd"/>
</dbReference>
<feature type="domain" description="6-phosphogluconate dehydrogenase NADP-binding" evidence="5">
    <location>
        <begin position="1"/>
        <end position="146"/>
    </location>
</feature>
<evidence type="ECO:0000313" key="7">
    <source>
        <dbReference type="EMBL" id="BBU21303.1"/>
    </source>
</evidence>
<dbReference type="Gene3D" id="1.10.1040.10">
    <property type="entry name" value="N-(1-d-carboxylethyl)-l-norvaline Dehydrogenase, domain 2"/>
    <property type="match status" value="1"/>
</dbReference>
<dbReference type="KEGG" id="mxe:MYXE_10920"/>
<dbReference type="PANTHER" id="PTHR43060">
    <property type="entry name" value="3-HYDROXYISOBUTYRATE DEHYDROGENASE-LIKE 1, MITOCHONDRIAL-RELATED"/>
    <property type="match status" value="1"/>
</dbReference>
<organism evidence="7 8">
    <name type="scientific">Mycobacterium xenopi</name>
    <dbReference type="NCBI Taxonomy" id="1789"/>
    <lineage>
        <taxon>Bacteria</taxon>
        <taxon>Bacillati</taxon>
        <taxon>Actinomycetota</taxon>
        <taxon>Actinomycetes</taxon>
        <taxon>Mycobacteriales</taxon>
        <taxon>Mycobacteriaceae</taxon>
        <taxon>Mycobacterium</taxon>
    </lineage>
</organism>
<sequence length="251" mass="25038">MVARLVEGGHDVRALGRSAEKRAGVAELGAAAVADVCAAAAAADVVVVCVFSDEQVRHVCLDSDLLVTMAPGAALVVHTTASPATVEAIAAHAATHGVAVADAPLSGSPHDAAAGKLTLFVGGDDETVARLRPALGCYGDPVLHVGPTGAGQKVKLVSTAIFTAQIGLLAEATQLGKRLGVPEPTLLAALPYGSAGSRVLNMVAARGSLASFVETVREFVGKDVAVARTIAGELGSDLGLLDAVIDAAVKS</sequence>
<gene>
    <name evidence="7" type="ORF">MYXE_10920</name>
</gene>
<dbReference type="SUPFAM" id="SSF48179">
    <property type="entry name" value="6-phosphogluconate dehydrogenase C-terminal domain-like"/>
    <property type="match status" value="1"/>
</dbReference>
<keyword evidence="2" id="KW-0560">Oxidoreductase</keyword>
<dbReference type="InterPro" id="IPR013328">
    <property type="entry name" value="6PGD_dom2"/>
</dbReference>
<evidence type="ECO:0000256" key="4">
    <source>
        <dbReference type="PIRSR" id="PIRSR000103-1"/>
    </source>
</evidence>
<evidence type="ECO:0000259" key="6">
    <source>
        <dbReference type="Pfam" id="PF14833"/>
    </source>
</evidence>
<dbReference type="EMBL" id="AP022314">
    <property type="protein sequence ID" value="BBU21303.1"/>
    <property type="molecule type" value="Genomic_DNA"/>
</dbReference>
<dbReference type="InterPro" id="IPR015815">
    <property type="entry name" value="HIBADH-related"/>
</dbReference>
<dbReference type="Gene3D" id="3.40.50.720">
    <property type="entry name" value="NAD(P)-binding Rossmann-like Domain"/>
    <property type="match status" value="1"/>
</dbReference>
<comment type="similarity">
    <text evidence="1">Belongs to the HIBADH-related family.</text>
</comment>
<dbReference type="InterPro" id="IPR036291">
    <property type="entry name" value="NAD(P)-bd_dom_sf"/>
</dbReference>